<reference evidence="3" key="1">
    <citation type="submission" date="2020-10" db="EMBL/GenBank/DDBJ databases">
        <authorList>
            <person name="Gilroy R."/>
        </authorList>
    </citation>
    <scope>NUCLEOTIDE SEQUENCE</scope>
    <source>
        <strain evidence="3">7293</strain>
    </source>
</reference>
<reference evidence="3" key="2">
    <citation type="journal article" date="2021" name="PeerJ">
        <title>Extensive microbial diversity within the chicken gut microbiome revealed by metagenomics and culture.</title>
        <authorList>
            <person name="Gilroy R."/>
            <person name="Ravi A."/>
            <person name="Getino M."/>
            <person name="Pursley I."/>
            <person name="Horton D.L."/>
            <person name="Alikhan N.F."/>
            <person name="Baker D."/>
            <person name="Gharbi K."/>
            <person name="Hall N."/>
            <person name="Watson M."/>
            <person name="Adriaenssens E.M."/>
            <person name="Foster-Nyarko E."/>
            <person name="Jarju S."/>
            <person name="Secka A."/>
            <person name="Antonio M."/>
            <person name="Oren A."/>
            <person name="Chaudhuri R.R."/>
            <person name="La Ragione R."/>
            <person name="Hildebrand F."/>
            <person name="Pallen M.J."/>
        </authorList>
    </citation>
    <scope>NUCLEOTIDE SEQUENCE</scope>
    <source>
        <strain evidence="3">7293</strain>
    </source>
</reference>
<evidence type="ECO:0000313" key="4">
    <source>
        <dbReference type="Proteomes" id="UP000823615"/>
    </source>
</evidence>
<evidence type="ECO:0000256" key="1">
    <source>
        <dbReference type="SAM" id="Coils"/>
    </source>
</evidence>
<gene>
    <name evidence="3" type="ORF">IAA97_08635</name>
</gene>
<name>A0A9D9H2T0_9SPIO</name>
<evidence type="ECO:0000313" key="3">
    <source>
        <dbReference type="EMBL" id="MBO8437030.1"/>
    </source>
</evidence>
<feature type="chain" id="PRO_5039659158" evidence="2">
    <location>
        <begin position="22"/>
        <end position="720"/>
    </location>
</feature>
<accession>A0A9D9H2T0</accession>
<comment type="caution">
    <text evidence="3">The sequence shown here is derived from an EMBL/GenBank/DDBJ whole genome shotgun (WGS) entry which is preliminary data.</text>
</comment>
<keyword evidence="1" id="KW-0175">Coiled coil</keyword>
<dbReference type="EMBL" id="JADIMT010000097">
    <property type="protein sequence ID" value="MBO8437030.1"/>
    <property type="molecule type" value="Genomic_DNA"/>
</dbReference>
<protein>
    <submittedName>
        <fullName evidence="3">Uncharacterized protein</fullName>
    </submittedName>
</protein>
<organism evidence="3 4">
    <name type="scientific">Candidatus Ornithospirochaeta stercoripullorum</name>
    <dbReference type="NCBI Taxonomy" id="2840899"/>
    <lineage>
        <taxon>Bacteria</taxon>
        <taxon>Pseudomonadati</taxon>
        <taxon>Spirochaetota</taxon>
        <taxon>Spirochaetia</taxon>
        <taxon>Spirochaetales</taxon>
        <taxon>Spirochaetaceae</taxon>
        <taxon>Spirochaetaceae incertae sedis</taxon>
        <taxon>Candidatus Ornithospirochaeta</taxon>
    </lineage>
</organism>
<dbReference type="AlphaFoldDB" id="A0A9D9H2T0"/>
<proteinExistence type="predicted"/>
<keyword evidence="2" id="KW-0732">Signal</keyword>
<evidence type="ECO:0000256" key="2">
    <source>
        <dbReference type="SAM" id="SignalP"/>
    </source>
</evidence>
<sequence length="720" mass="81192">MRLARIITFIMLSCSALSLFAADITETGYGKNEAEAIANADSLLAQRIATNTTSEQNTIISDDGSKAVSYISLNAITTYDTDFLGAVLTTKRENDGSWSATKTIPESSYSLYETRVKESAAIINRIWNDIDDKNSIDRESYTRISAQLSEYEVNSIIMRMLKPDASIPSVPTNSTDIEALYQSSLEKESNQRATTVRELQLQSELGIIINEGGISLTQALQDLQESRNEQDALRQQQEMEAARERESFSINQRAMLASYTPFIPENSDSSSVSAMITEIEALKGTYISYKNQIQLAMDNYETMFEKDSQRERDRIYSEPYLQFELDRNGKPLREAREAREEAAKERISELRKKYEDMTAKAYADAIGPFEEIAERAAKAIEDLNNASFTLTTPSSAVSTSIDYFSLTELTWYGNAEMTIGNQTVSFDFGIPFASWTGRKISNGETYYDYRAEIQDWSTILAAYPFSYSLTINYTISTYADTAEYDVVIKDYTVTRTDTGKDVYHARPNQHKVLDYNTPVDFSDISVDTSLLNEDNPNYPSSLVARIEQKTEKLTYSYERDLEQKERFENEAKSAAKRKRQNFRPYNLTSTNIEYKFLTNTSFTANDSLINMKVQMLELLGFYPSINCYLIYQQSDLSAYVFTFGLDRYFALTGNDAIKIEAEAGAMVSGNILQETISFAAFLDLGYFHSFGLITLELGASAAYMADEFRFGGYAGLGVAL</sequence>
<feature type="signal peptide" evidence="2">
    <location>
        <begin position="1"/>
        <end position="21"/>
    </location>
</feature>
<dbReference type="Proteomes" id="UP000823615">
    <property type="component" value="Unassembled WGS sequence"/>
</dbReference>
<feature type="coiled-coil region" evidence="1">
    <location>
        <begin position="332"/>
        <end position="360"/>
    </location>
</feature>